<reference evidence="3" key="1">
    <citation type="submission" date="2020-10" db="EMBL/GenBank/DDBJ databases">
        <authorList>
            <person name="Gilroy R."/>
        </authorList>
    </citation>
    <scope>NUCLEOTIDE SEQUENCE</scope>
    <source>
        <strain evidence="3">CHK193-30670</strain>
    </source>
</reference>
<evidence type="ECO:0000313" key="4">
    <source>
        <dbReference type="Proteomes" id="UP000824074"/>
    </source>
</evidence>
<dbReference type="PANTHER" id="PTHR30547:SF5">
    <property type="entry name" value="NUCLEASE YHCG-RELATED"/>
    <property type="match status" value="1"/>
</dbReference>
<dbReference type="Pfam" id="PF06250">
    <property type="entry name" value="YhcG_C"/>
    <property type="match status" value="1"/>
</dbReference>
<dbReference type="InterPro" id="IPR053148">
    <property type="entry name" value="PD-DEXK-like_domain"/>
</dbReference>
<dbReference type="AlphaFoldDB" id="A0A9D1IP42"/>
<evidence type="ECO:0000313" key="3">
    <source>
        <dbReference type="EMBL" id="HIU40176.1"/>
    </source>
</evidence>
<dbReference type="Proteomes" id="UP000824074">
    <property type="component" value="Unassembled WGS sequence"/>
</dbReference>
<reference evidence="3" key="2">
    <citation type="journal article" date="2021" name="PeerJ">
        <title>Extensive microbial diversity within the chicken gut microbiome revealed by metagenomics and culture.</title>
        <authorList>
            <person name="Gilroy R."/>
            <person name="Ravi A."/>
            <person name="Getino M."/>
            <person name="Pursley I."/>
            <person name="Horton D.L."/>
            <person name="Alikhan N.F."/>
            <person name="Baker D."/>
            <person name="Gharbi K."/>
            <person name="Hall N."/>
            <person name="Watson M."/>
            <person name="Adriaenssens E.M."/>
            <person name="Foster-Nyarko E."/>
            <person name="Jarju S."/>
            <person name="Secka A."/>
            <person name="Antonio M."/>
            <person name="Oren A."/>
            <person name="Chaudhuri R.R."/>
            <person name="La Ragione R."/>
            <person name="Hildebrand F."/>
            <person name="Pallen M.J."/>
        </authorList>
    </citation>
    <scope>NUCLEOTIDE SEQUENCE</scope>
    <source>
        <strain evidence="3">CHK193-30670</strain>
    </source>
</reference>
<name>A0A9D1IP42_9FIRM</name>
<gene>
    <name evidence="3" type="ORF">IAB68_02605</name>
</gene>
<dbReference type="Gene3D" id="3.40.1350.10">
    <property type="match status" value="1"/>
</dbReference>
<evidence type="ECO:0000259" key="1">
    <source>
        <dbReference type="Pfam" id="PF06250"/>
    </source>
</evidence>
<dbReference type="InterPro" id="IPR009362">
    <property type="entry name" value="YhcG_C"/>
</dbReference>
<organism evidence="3 4">
    <name type="scientific">Candidatus Aphodocola excrementigallinarum</name>
    <dbReference type="NCBI Taxonomy" id="2840670"/>
    <lineage>
        <taxon>Bacteria</taxon>
        <taxon>Bacillati</taxon>
        <taxon>Bacillota</taxon>
        <taxon>Bacilli</taxon>
        <taxon>Candidatus Aphodocola</taxon>
    </lineage>
</organism>
<dbReference type="EMBL" id="DVMT01000027">
    <property type="protein sequence ID" value="HIU40176.1"/>
    <property type="molecule type" value="Genomic_DNA"/>
</dbReference>
<dbReference type="InterPro" id="IPR011856">
    <property type="entry name" value="tRNA_endonuc-like_dom_sf"/>
</dbReference>
<sequence length="341" mass="40380">MNNQLFKNDNKINNIFDNIKKLVISSRNKVYSVVNTEMLNLYWNIGKAIMEIQQGDERANYGDAVLDKLSQKLTNEFGKGFSKRNLERMRKFYIYFPNATTVSSQLSWSHYIEIIKIEDVPKRKFYINECINSRWSVRELQRQRDSLLYERLSLSADKEKVLELSEKGQILKTNKDLVKDSFVLEFLDIKENTNYLESDLEKNILEHLKEFLLELGKGFSYVGNQVRLTLEEDHFYPDLVFYNRLLRCFVIIDLKIGKVTHHDIGQMQMYVNYYDRKIKQEDENPTVGILLSTNKNETVVKYTLPEDNKTIFSSEYKLHMPTEKELITAIEEEKINFEINK</sequence>
<protein>
    <submittedName>
        <fullName evidence="3">DUF1016 family protein</fullName>
    </submittedName>
</protein>
<dbReference type="Pfam" id="PF17761">
    <property type="entry name" value="DUF1016_N"/>
    <property type="match status" value="1"/>
</dbReference>
<proteinExistence type="predicted"/>
<evidence type="ECO:0000259" key="2">
    <source>
        <dbReference type="Pfam" id="PF17761"/>
    </source>
</evidence>
<dbReference type="InterPro" id="IPR041527">
    <property type="entry name" value="YhcG_N"/>
</dbReference>
<comment type="caution">
    <text evidence="3">The sequence shown here is derived from an EMBL/GenBank/DDBJ whole genome shotgun (WGS) entry which is preliminary data.</text>
</comment>
<dbReference type="PANTHER" id="PTHR30547">
    <property type="entry name" value="UNCHARACTERIZED PROTEIN YHCG-RELATED"/>
    <property type="match status" value="1"/>
</dbReference>
<dbReference type="GO" id="GO:0003676">
    <property type="term" value="F:nucleic acid binding"/>
    <property type="evidence" value="ECO:0007669"/>
    <property type="project" value="InterPro"/>
</dbReference>
<feature type="domain" description="YhcG N-terminal" evidence="2">
    <location>
        <begin position="18"/>
        <end position="151"/>
    </location>
</feature>
<accession>A0A9D1IP42</accession>
<feature type="domain" description="YhcG PDDEXK nuclease" evidence="1">
    <location>
        <begin position="176"/>
        <end position="325"/>
    </location>
</feature>